<evidence type="ECO:0000256" key="1">
    <source>
        <dbReference type="ARBA" id="ARBA00008791"/>
    </source>
</evidence>
<dbReference type="InterPro" id="IPR006016">
    <property type="entry name" value="UspA"/>
</dbReference>
<dbReference type="CDD" id="cd00293">
    <property type="entry name" value="USP-like"/>
    <property type="match status" value="1"/>
</dbReference>
<keyword evidence="4" id="KW-1185">Reference proteome</keyword>
<dbReference type="EMBL" id="QRDX01000002">
    <property type="protein sequence ID" value="RED49369.1"/>
    <property type="molecule type" value="Genomic_DNA"/>
</dbReference>
<reference evidence="3 4" key="1">
    <citation type="submission" date="2018-07" db="EMBL/GenBank/DDBJ databases">
        <title>Genomic Encyclopedia of Type Strains, Phase III (KMG-III): the genomes of soil and plant-associated and newly described type strains.</title>
        <authorList>
            <person name="Whitman W."/>
        </authorList>
    </citation>
    <scope>NUCLEOTIDE SEQUENCE [LARGE SCALE GENOMIC DNA]</scope>
    <source>
        <strain evidence="3 4">CECT 8487</strain>
    </source>
</reference>
<comment type="caution">
    <text evidence="3">The sequence shown here is derived from an EMBL/GenBank/DDBJ whole genome shotgun (WGS) entry which is preliminary data.</text>
</comment>
<organism evidence="3 4">
    <name type="scientific">Seonamhaeicola aphaedonensis</name>
    <dbReference type="NCBI Taxonomy" id="1461338"/>
    <lineage>
        <taxon>Bacteria</taxon>
        <taxon>Pseudomonadati</taxon>
        <taxon>Bacteroidota</taxon>
        <taxon>Flavobacteriia</taxon>
        <taxon>Flavobacteriales</taxon>
        <taxon>Flavobacteriaceae</taxon>
    </lineage>
</organism>
<sequence length="280" mass="32387">MKNLLLPTDFSENSWNAIKYAINFFGDEICNFYLLHINRFDNFTTDNSHFIAEEDTINDVHTLTGKLELRKVLKRITKQFTANNKHKFYTISDYGFFIESIRNHVEEKKIDCIVMGTKGASGLRKVIVGSNTGSVITKVKCTILAVPELANFSGIKEIAFPTDFSLTYDISILEPITEILEKHPSSLRILHISKNGVNLNREQNRNRDLLEDYFAHFSHSFHYLTNKKVEDAIQCFVESRNTDMICMVAKNLNYFQQILFHSKVEQISYNTETPFLVLHE</sequence>
<dbReference type="Gene3D" id="3.40.50.620">
    <property type="entry name" value="HUPs"/>
    <property type="match status" value="2"/>
</dbReference>
<dbReference type="Proteomes" id="UP000256629">
    <property type="component" value="Unassembled WGS sequence"/>
</dbReference>
<dbReference type="SUPFAM" id="SSF52402">
    <property type="entry name" value="Adenine nucleotide alpha hydrolases-like"/>
    <property type="match status" value="2"/>
</dbReference>
<gene>
    <name evidence="3" type="ORF">DFQ02_102141</name>
</gene>
<proteinExistence type="inferred from homology"/>
<dbReference type="PRINTS" id="PR01438">
    <property type="entry name" value="UNVRSLSTRESS"/>
</dbReference>
<comment type="similarity">
    <text evidence="1">Belongs to the universal stress protein A family.</text>
</comment>
<protein>
    <submittedName>
        <fullName evidence="3">Nucleotide-binding universal stress UspA family protein</fullName>
    </submittedName>
</protein>
<dbReference type="RefSeq" id="WP_116039801.1">
    <property type="nucleotide sequence ID" value="NZ_QRDX01000002.1"/>
</dbReference>
<dbReference type="InterPro" id="IPR014729">
    <property type="entry name" value="Rossmann-like_a/b/a_fold"/>
</dbReference>
<evidence type="ECO:0000259" key="2">
    <source>
        <dbReference type="Pfam" id="PF00582"/>
    </source>
</evidence>
<dbReference type="OrthoDB" id="9788959at2"/>
<dbReference type="AlphaFoldDB" id="A0A3D9HIN2"/>
<dbReference type="PANTHER" id="PTHR46268">
    <property type="entry name" value="STRESS RESPONSE PROTEIN NHAX"/>
    <property type="match status" value="1"/>
</dbReference>
<accession>A0A3D9HIN2</accession>
<dbReference type="Pfam" id="PF00582">
    <property type="entry name" value="Usp"/>
    <property type="match status" value="1"/>
</dbReference>
<evidence type="ECO:0000313" key="4">
    <source>
        <dbReference type="Proteomes" id="UP000256629"/>
    </source>
</evidence>
<dbReference type="InterPro" id="IPR006015">
    <property type="entry name" value="Universal_stress_UspA"/>
</dbReference>
<dbReference type="PANTHER" id="PTHR46268:SF6">
    <property type="entry name" value="UNIVERSAL STRESS PROTEIN UP12"/>
    <property type="match status" value="1"/>
</dbReference>
<evidence type="ECO:0000313" key="3">
    <source>
        <dbReference type="EMBL" id="RED49369.1"/>
    </source>
</evidence>
<name>A0A3D9HIN2_9FLAO</name>
<feature type="domain" description="UspA" evidence="2">
    <location>
        <begin position="1"/>
        <end position="147"/>
    </location>
</feature>